<dbReference type="InterPro" id="IPR004170">
    <property type="entry name" value="WWE_dom"/>
</dbReference>
<gene>
    <name evidence="5" type="ORF">g.42912</name>
</gene>
<feature type="region of interest" description="Disordered" evidence="2">
    <location>
        <begin position="146"/>
        <end position="165"/>
    </location>
</feature>
<dbReference type="SMART" id="SM01127">
    <property type="entry name" value="DDHD"/>
    <property type="match status" value="1"/>
</dbReference>
<dbReference type="PROSITE" id="PS50918">
    <property type="entry name" value="WWE"/>
    <property type="match status" value="1"/>
</dbReference>
<feature type="region of interest" description="Disordered" evidence="2">
    <location>
        <begin position="668"/>
        <end position="688"/>
    </location>
</feature>
<feature type="domain" description="DDHD" evidence="4">
    <location>
        <begin position="731"/>
        <end position="848"/>
    </location>
</feature>
<dbReference type="Pfam" id="PF02825">
    <property type="entry name" value="WWE"/>
    <property type="match status" value="1"/>
</dbReference>
<dbReference type="GO" id="GO:0046872">
    <property type="term" value="F:metal ion binding"/>
    <property type="evidence" value="ECO:0007669"/>
    <property type="project" value="InterPro"/>
</dbReference>
<feature type="compositionally biased region" description="Pro residues" evidence="2">
    <location>
        <begin position="669"/>
        <end position="682"/>
    </location>
</feature>
<dbReference type="GO" id="GO:0030134">
    <property type="term" value="C:COPII-coated ER to Golgi transport vesicle"/>
    <property type="evidence" value="ECO:0007669"/>
    <property type="project" value="TreeGrafter"/>
</dbReference>
<dbReference type="PROSITE" id="PS51043">
    <property type="entry name" value="DDHD"/>
    <property type="match status" value="1"/>
</dbReference>
<dbReference type="InterPro" id="IPR058055">
    <property type="entry name" value="PA-PLA1"/>
</dbReference>
<dbReference type="PANTHER" id="PTHR23509">
    <property type="entry name" value="PA-PL1 PHOSPHOLIPASE FAMILY"/>
    <property type="match status" value="1"/>
</dbReference>
<evidence type="ECO:0000259" key="4">
    <source>
        <dbReference type="PROSITE" id="PS51043"/>
    </source>
</evidence>
<evidence type="ECO:0000259" key="3">
    <source>
        <dbReference type="PROSITE" id="PS50918"/>
    </source>
</evidence>
<name>A0A1B6LR96_9HEMI</name>
<feature type="compositionally biased region" description="Pro residues" evidence="2">
    <location>
        <begin position="223"/>
        <end position="238"/>
    </location>
</feature>
<protein>
    <recommendedName>
        <fullName evidence="6">DDHD domain-containing protein</fullName>
    </recommendedName>
</protein>
<proteinExistence type="inferred from homology"/>
<dbReference type="GO" id="GO:0004620">
    <property type="term" value="F:phospholipase activity"/>
    <property type="evidence" value="ECO:0007669"/>
    <property type="project" value="TreeGrafter"/>
</dbReference>
<feature type="domain" description="WWE" evidence="3">
    <location>
        <begin position="331"/>
        <end position="413"/>
    </location>
</feature>
<dbReference type="InterPro" id="IPR004177">
    <property type="entry name" value="DDHD_dom"/>
</dbReference>
<organism evidence="5">
    <name type="scientific">Graphocephala atropunctata</name>
    <dbReference type="NCBI Taxonomy" id="36148"/>
    <lineage>
        <taxon>Eukaryota</taxon>
        <taxon>Metazoa</taxon>
        <taxon>Ecdysozoa</taxon>
        <taxon>Arthropoda</taxon>
        <taxon>Hexapoda</taxon>
        <taxon>Insecta</taxon>
        <taxon>Pterygota</taxon>
        <taxon>Neoptera</taxon>
        <taxon>Paraneoptera</taxon>
        <taxon>Hemiptera</taxon>
        <taxon>Auchenorrhyncha</taxon>
        <taxon>Membracoidea</taxon>
        <taxon>Cicadellidae</taxon>
        <taxon>Cicadellinae</taxon>
        <taxon>Cicadellini</taxon>
        <taxon>Graphocephala</taxon>
    </lineage>
</organism>
<dbReference type="PANTHER" id="PTHR23509:SF10">
    <property type="entry name" value="LD21067P"/>
    <property type="match status" value="1"/>
</dbReference>
<dbReference type="AlphaFoldDB" id="A0A1B6LR96"/>
<dbReference type="Pfam" id="PF02862">
    <property type="entry name" value="DDHD"/>
    <property type="match status" value="1"/>
</dbReference>
<accession>A0A1B6LR96</accession>
<feature type="non-terminal residue" evidence="5">
    <location>
        <position position="848"/>
    </location>
</feature>
<evidence type="ECO:0000256" key="1">
    <source>
        <dbReference type="ARBA" id="ARBA00038464"/>
    </source>
</evidence>
<dbReference type="InterPro" id="IPR057825">
    <property type="entry name" value="WWE_SEC23-DDH2"/>
</dbReference>
<dbReference type="EMBL" id="GEBQ01013747">
    <property type="protein sequence ID" value="JAT26230.1"/>
    <property type="molecule type" value="Transcribed_RNA"/>
</dbReference>
<evidence type="ECO:0000256" key="2">
    <source>
        <dbReference type="SAM" id="MobiDB-lite"/>
    </source>
</evidence>
<sequence>MAGKNTKNSLLTGASISFPFENFTTNPLLVPVSTNEPPLIPEEIEADSFLGQEPPSGANSFKPFTIARPSVGKSFSSQSLTDITLSEPPTSIFRPHFPSEPQLPLPNPSPIPEFTQSFTGISHPTKPTPVYADALSQQFVPLSIHSHSSTDVSQPAPQTSLFSSQTPAFYTPSTFAPQTSSAPRSQSLFNYFSTSESAPYNPPPASSSGGNVTPSAPVTSPVTHPPQRPPEATPPPPLGGQQNSYRLGNIKRPTYTRPPELPVVPPPMATMPTPMAPTQAPATLFTPCSVDSLGSSGTTATAPQTFLKFSEMTPSPAPSISPSVLPPSFANLAQGATYRPVYHHWFYKKMVEGKVLWQPFSMSDSLALEQAFTSAMISPDTRVATDGGRYDVEVLRRRRSAVYWAEDQSEVRRCSWFVKGSMDIRYVPYEENVATMLEEEYRIASTSNEWNRHVPLPDGEVIIIHSPNAIAHHTRSVSPDVWGTNSPQMQQKPRVVKRGMDEFDISEGEPEKVDHLLFLVHGIGKFCDLKFRPVTEVVDDFRNVSLQLLQSHFKEAVEGGRAGRVEVLPVSWHQALHNENIDKRLDNITLQSIPRLRHFTNDTLLDILFYTSPVFCETIVQAVGSELNRLHNLFLSRNPTFSGGVSLGGHSLGSLILFDMLCHQVPVSTPSPAPTPTTPTPAPDGLEVSGDEEMKTLGCLKTRKARLSRSVSYVTIGTAGTGQPYISYPQLVFRPKAFFALGSPIGMFVTVRGIESLGEDFSLPTCPMFFNIFHPFDPVAYRVESLVNSDFAKYSPLLIPHHKGRKRMHLELKDTLEHVGAALKQRLMESVKNTWNTVYQLAMFHKTD</sequence>
<feature type="compositionally biased region" description="Polar residues" evidence="2">
    <location>
        <begin position="212"/>
        <end position="222"/>
    </location>
</feature>
<feature type="region of interest" description="Disordered" evidence="2">
    <location>
        <begin position="195"/>
        <end position="263"/>
    </location>
</feature>
<evidence type="ECO:0008006" key="6">
    <source>
        <dbReference type="Google" id="ProtNLM"/>
    </source>
</evidence>
<dbReference type="Pfam" id="PF23464">
    <property type="entry name" value="WWE_3"/>
    <property type="match status" value="1"/>
</dbReference>
<comment type="similarity">
    <text evidence="1">Belongs to the PA-PLA1 family.</text>
</comment>
<reference evidence="5" key="1">
    <citation type="submission" date="2015-11" db="EMBL/GenBank/DDBJ databases">
        <title>De novo transcriptome assembly of four potential Pierce s Disease insect vectors from Arizona vineyards.</title>
        <authorList>
            <person name="Tassone E.E."/>
        </authorList>
    </citation>
    <scope>NUCLEOTIDE SEQUENCE</scope>
</reference>
<evidence type="ECO:0000313" key="5">
    <source>
        <dbReference type="EMBL" id="JAT26230.1"/>
    </source>
</evidence>